<comment type="caution">
    <text evidence="1">The sequence shown here is derived from an EMBL/GenBank/DDBJ whole genome shotgun (WGS) entry which is preliminary data.</text>
</comment>
<evidence type="ECO:0000313" key="2">
    <source>
        <dbReference type="Proteomes" id="UP000824111"/>
    </source>
</evidence>
<organism evidence="1 2">
    <name type="scientific">Candidatus Avimonoglobus intestinipullorum</name>
    <dbReference type="NCBI Taxonomy" id="2840699"/>
    <lineage>
        <taxon>Bacteria</taxon>
        <taxon>Bacillati</taxon>
        <taxon>Bacillota</taxon>
        <taxon>Clostridia</taxon>
        <taxon>Eubacteriales</taxon>
        <taxon>Candidatus Avimonoglobus</taxon>
    </lineage>
</organism>
<proteinExistence type="predicted"/>
<dbReference type="InterPro" id="IPR043765">
    <property type="entry name" value="DUF5711"/>
</dbReference>
<sequence length="428" mass="47483">MKKKLSIIAVILVLIAACGFAYYASGNELSYFANYGTNFRRNVNAIAQRFNWSLPQPVQEFLDQTPEPTQEPEFDWASLMTPEPTQEPIEEELLESLQPTKNPALASVPLALDHASSAQYARFGKYILCATETSLTAYNTAGEEQWRMDIQISDPILSTAGNYILLAERGGTKVEVYKKQKRILSTRIDSNIAGGSISTRGDAVLVTEKNSYKGSVIVFNNNGQEVYRWNSGTYSVLSASISSFSRRLAVSLLNTEGGASSKIMFFKLKDSESYQTVDFPNAVVFDLRYDGETLNAISDNKITGLSTSGKVKWEYEYTQKTLNHYAFGDDGSKLCVFDNNNAAEITLITGGGRERSITTSEVLPDLVDIHDGYIAYNNGRDLIFSTLSGKIQSRYMCSRDIQKLYILDSSNVLVVYSSSLEFVKLSKG</sequence>
<gene>
    <name evidence="1" type="ORF">IAB04_05085</name>
</gene>
<dbReference type="Gene3D" id="2.130.10.10">
    <property type="entry name" value="YVTN repeat-like/Quinoprotein amine dehydrogenase"/>
    <property type="match status" value="1"/>
</dbReference>
<dbReference type="InterPro" id="IPR015943">
    <property type="entry name" value="WD40/YVTN_repeat-like_dom_sf"/>
</dbReference>
<dbReference type="Pfam" id="PF18975">
    <property type="entry name" value="DUF5711"/>
    <property type="match status" value="1"/>
</dbReference>
<dbReference type="AlphaFoldDB" id="A0A9D1LVH6"/>
<reference evidence="1" key="1">
    <citation type="submission" date="2020-10" db="EMBL/GenBank/DDBJ databases">
        <authorList>
            <person name="Gilroy R."/>
        </authorList>
    </citation>
    <scope>NUCLEOTIDE SEQUENCE</scope>
    <source>
        <strain evidence="1">ChiSjej4B22-9803</strain>
    </source>
</reference>
<dbReference type="PROSITE" id="PS51257">
    <property type="entry name" value="PROKAR_LIPOPROTEIN"/>
    <property type="match status" value="1"/>
</dbReference>
<protein>
    <submittedName>
        <fullName evidence="1">Uncharacterized protein</fullName>
    </submittedName>
</protein>
<name>A0A9D1LVH6_9FIRM</name>
<reference evidence="1" key="2">
    <citation type="journal article" date="2021" name="PeerJ">
        <title>Extensive microbial diversity within the chicken gut microbiome revealed by metagenomics and culture.</title>
        <authorList>
            <person name="Gilroy R."/>
            <person name="Ravi A."/>
            <person name="Getino M."/>
            <person name="Pursley I."/>
            <person name="Horton D.L."/>
            <person name="Alikhan N.F."/>
            <person name="Baker D."/>
            <person name="Gharbi K."/>
            <person name="Hall N."/>
            <person name="Watson M."/>
            <person name="Adriaenssens E.M."/>
            <person name="Foster-Nyarko E."/>
            <person name="Jarju S."/>
            <person name="Secka A."/>
            <person name="Antonio M."/>
            <person name="Oren A."/>
            <person name="Chaudhuri R.R."/>
            <person name="La Ragione R."/>
            <person name="Hildebrand F."/>
            <person name="Pallen M.J."/>
        </authorList>
    </citation>
    <scope>NUCLEOTIDE SEQUENCE</scope>
    <source>
        <strain evidence="1">ChiSjej4B22-9803</strain>
    </source>
</reference>
<dbReference type="Proteomes" id="UP000824111">
    <property type="component" value="Unassembled WGS sequence"/>
</dbReference>
<accession>A0A9D1LVH6</accession>
<dbReference type="EMBL" id="DVND01000133">
    <property type="protein sequence ID" value="HIU48716.1"/>
    <property type="molecule type" value="Genomic_DNA"/>
</dbReference>
<dbReference type="SUPFAM" id="SSF50998">
    <property type="entry name" value="Quinoprotein alcohol dehydrogenase-like"/>
    <property type="match status" value="1"/>
</dbReference>
<evidence type="ECO:0000313" key="1">
    <source>
        <dbReference type="EMBL" id="HIU48716.1"/>
    </source>
</evidence>
<dbReference type="InterPro" id="IPR011047">
    <property type="entry name" value="Quinoprotein_ADH-like_sf"/>
</dbReference>